<dbReference type="AlphaFoldDB" id="A0A0K2B5J3"/>
<dbReference type="EMBL" id="CP012382">
    <property type="protein sequence ID" value="AKZ60416.1"/>
    <property type="molecule type" value="Genomic_DNA"/>
</dbReference>
<evidence type="ECO:0000313" key="1">
    <source>
        <dbReference type="EMBL" id="AKZ60416.1"/>
    </source>
</evidence>
<organism evidence="1 2">
    <name type="scientific">Streptomyces ambofaciens (strain ATCC 23877 / 3486 / DSM 40053 / JCM 4204 / NBRC 12836 / NRRL B-2516)</name>
    <dbReference type="NCBI Taxonomy" id="278992"/>
    <lineage>
        <taxon>Bacteria</taxon>
        <taxon>Bacillati</taxon>
        <taxon>Actinomycetota</taxon>
        <taxon>Actinomycetes</taxon>
        <taxon>Kitasatosporales</taxon>
        <taxon>Streptomycetaceae</taxon>
        <taxon>Streptomyces</taxon>
    </lineage>
</organism>
<sequence length="61" mass="6481">MSGATPNHAMRRLLVNVGWSPVGLLHGMDEGDLDVFSLRPASACGAQPRPRAGRQVADRQG</sequence>
<dbReference type="Proteomes" id="UP000061018">
    <property type="component" value="Chromosome"/>
</dbReference>
<protein>
    <submittedName>
        <fullName evidence="1">Uncharacterized protein</fullName>
    </submittedName>
</protein>
<evidence type="ECO:0000313" key="2">
    <source>
        <dbReference type="Proteomes" id="UP000061018"/>
    </source>
</evidence>
<accession>A0A0K2B5J3</accession>
<proteinExistence type="predicted"/>
<reference evidence="2" key="1">
    <citation type="journal article" date="2015" name="J. Biotechnol.">
        <title>Complete genome sequence of Streptomyces ambofaciens ATCC 23877, the spiramycin producer.</title>
        <authorList>
            <person name="Thibessard A."/>
            <person name="Haas D."/>
            <person name="Gerbaud C."/>
            <person name="Aigle B."/>
            <person name="Lautru S."/>
            <person name="Pernodet J.L."/>
            <person name="Leblond P."/>
        </authorList>
    </citation>
    <scope>NUCLEOTIDE SEQUENCE [LARGE SCALE GENOMIC DNA]</scope>
    <source>
        <strain evidence="2">ATCC 23877 / 3486 / DSM 40053 / JCM 4204 / NBRC 12836 / NRRL B-2516</strain>
    </source>
</reference>
<dbReference type="KEGG" id="samb:SAM23877_7375"/>
<gene>
    <name evidence="1" type="ORF">SAM23877_7375</name>
</gene>
<name>A0A0K2B5J3_STRA7</name>